<name>A0ABW7FSG8_9BURK</name>
<protein>
    <submittedName>
        <fullName evidence="20">Polysaccharide export protein EpsE</fullName>
    </submittedName>
</protein>
<dbReference type="Pfam" id="PF10531">
    <property type="entry name" value="SLBB"/>
    <property type="match status" value="1"/>
</dbReference>
<organism evidence="20 21">
    <name type="scientific">Roseateles rivi</name>
    <dbReference type="NCBI Taxonomy" id="3299028"/>
    <lineage>
        <taxon>Bacteria</taxon>
        <taxon>Pseudomonadati</taxon>
        <taxon>Pseudomonadota</taxon>
        <taxon>Betaproteobacteria</taxon>
        <taxon>Burkholderiales</taxon>
        <taxon>Sphaerotilaceae</taxon>
        <taxon>Roseateles</taxon>
    </lineage>
</organism>
<dbReference type="EMBL" id="JBIGHZ010000001">
    <property type="protein sequence ID" value="MFG6447279.1"/>
    <property type="molecule type" value="Genomic_DNA"/>
</dbReference>
<evidence type="ECO:0000256" key="15">
    <source>
        <dbReference type="SAM" id="MobiDB-lite"/>
    </source>
</evidence>
<keyword evidence="8" id="KW-0625">Polysaccharide transport</keyword>
<evidence type="ECO:0000256" key="10">
    <source>
        <dbReference type="ARBA" id="ARBA00023114"/>
    </source>
</evidence>
<feature type="domain" description="SLBB" evidence="19">
    <location>
        <begin position="129"/>
        <end position="209"/>
    </location>
</feature>
<dbReference type="Pfam" id="PF22461">
    <property type="entry name" value="SLBB_2"/>
    <property type="match status" value="1"/>
</dbReference>
<sequence length="289" mass="30983">MNMQRQLTIFSVIAALACASYPTAAQSSDKGGNGARSAAKVEQTKEATPEYRIGAGDVLRISVYQNPDLQLEARVSESGIISYPLLGNVVVGGMSTSQAEKVLTDGLKAGNFIKNPQVTILILQVRGNQANVLGQVGRPGRYPLEQAENRLTDLIATAGGIIPSGSDVITVSGDRDGKPFWIEIDINSIFERGGKGLDITIKNGDVIWVDRYPLVYIYGEVQRPGPLRLERGMTLMQVLASGGGVSARGTVNGIKVHRKDASGKVVVVEPKMDEILKNGDVVYVKESLF</sequence>
<dbReference type="Gene3D" id="3.10.560.10">
    <property type="entry name" value="Outer membrane lipoprotein wza domain like"/>
    <property type="match status" value="2"/>
</dbReference>
<dbReference type="Pfam" id="PF02563">
    <property type="entry name" value="Poly_export"/>
    <property type="match status" value="1"/>
</dbReference>
<evidence type="ECO:0000256" key="4">
    <source>
        <dbReference type="ARBA" id="ARBA00022452"/>
    </source>
</evidence>
<dbReference type="InterPro" id="IPR054765">
    <property type="entry name" value="SLBB_dom"/>
</dbReference>
<feature type="region of interest" description="Disordered" evidence="15">
    <location>
        <begin position="24"/>
        <end position="43"/>
    </location>
</feature>
<keyword evidence="13" id="KW-0998">Cell outer membrane</keyword>
<keyword evidence="14" id="KW-0449">Lipoprotein</keyword>
<dbReference type="PANTHER" id="PTHR33619">
    <property type="entry name" value="POLYSACCHARIDE EXPORT PROTEIN GFCE-RELATED"/>
    <property type="match status" value="1"/>
</dbReference>
<keyword evidence="12" id="KW-0564">Palmitate</keyword>
<keyword evidence="5" id="KW-0762">Sugar transport</keyword>
<comment type="caution">
    <text evidence="20">The sequence shown here is derived from an EMBL/GenBank/DDBJ whole genome shotgun (WGS) entry which is preliminary data.</text>
</comment>
<evidence type="ECO:0000259" key="18">
    <source>
        <dbReference type="Pfam" id="PF10531"/>
    </source>
</evidence>
<dbReference type="PANTHER" id="PTHR33619:SF3">
    <property type="entry name" value="POLYSACCHARIDE EXPORT PROTEIN GFCE-RELATED"/>
    <property type="match status" value="1"/>
</dbReference>
<evidence type="ECO:0000256" key="16">
    <source>
        <dbReference type="SAM" id="SignalP"/>
    </source>
</evidence>
<evidence type="ECO:0000256" key="3">
    <source>
        <dbReference type="ARBA" id="ARBA00022448"/>
    </source>
</evidence>
<evidence type="ECO:0000256" key="11">
    <source>
        <dbReference type="ARBA" id="ARBA00023136"/>
    </source>
</evidence>
<feature type="domain" description="Polysaccharide export protein N-terminal" evidence="17">
    <location>
        <begin position="46"/>
        <end position="122"/>
    </location>
</feature>
<feature type="chain" id="PRO_5046795050" evidence="16">
    <location>
        <begin position="26"/>
        <end position="289"/>
    </location>
</feature>
<feature type="signal peptide" evidence="16">
    <location>
        <begin position="1"/>
        <end position="25"/>
    </location>
</feature>
<dbReference type="Proteomes" id="UP001606099">
    <property type="component" value="Unassembled WGS sequence"/>
</dbReference>
<evidence type="ECO:0000256" key="12">
    <source>
        <dbReference type="ARBA" id="ARBA00023139"/>
    </source>
</evidence>
<keyword evidence="4" id="KW-1134">Transmembrane beta strand</keyword>
<gene>
    <name evidence="20" type="primary">epsE</name>
    <name evidence="20" type="ORF">ACG0Z6_03370</name>
</gene>
<evidence type="ECO:0000256" key="9">
    <source>
        <dbReference type="ARBA" id="ARBA00023065"/>
    </source>
</evidence>
<dbReference type="Gene3D" id="3.30.1950.10">
    <property type="entry name" value="wza like domain"/>
    <property type="match status" value="1"/>
</dbReference>
<keyword evidence="6" id="KW-0812">Transmembrane</keyword>
<dbReference type="InterPro" id="IPR049712">
    <property type="entry name" value="Poly_export"/>
</dbReference>
<evidence type="ECO:0000256" key="6">
    <source>
        <dbReference type="ARBA" id="ARBA00022692"/>
    </source>
</evidence>
<evidence type="ECO:0000256" key="1">
    <source>
        <dbReference type="ARBA" id="ARBA00004571"/>
    </source>
</evidence>
<dbReference type="RefSeq" id="WP_394458649.1">
    <property type="nucleotide sequence ID" value="NZ_JBIGHZ010000001.1"/>
</dbReference>
<reference evidence="20 21" key="1">
    <citation type="submission" date="2024-08" db="EMBL/GenBank/DDBJ databases">
        <authorList>
            <person name="Lu H."/>
        </authorList>
    </citation>
    <scope>NUCLEOTIDE SEQUENCE [LARGE SCALE GENOMIC DNA]</scope>
    <source>
        <strain evidence="20 21">BYS180W</strain>
    </source>
</reference>
<keyword evidence="21" id="KW-1185">Reference proteome</keyword>
<evidence type="ECO:0000256" key="14">
    <source>
        <dbReference type="ARBA" id="ARBA00023288"/>
    </source>
</evidence>
<keyword evidence="10" id="KW-0626">Porin</keyword>
<keyword evidence="7 16" id="KW-0732">Signal</keyword>
<comment type="subcellular location">
    <subcellularLocation>
        <location evidence="1">Cell outer membrane</location>
        <topology evidence="1">Multi-pass membrane protein</topology>
    </subcellularLocation>
</comment>
<evidence type="ECO:0000256" key="5">
    <source>
        <dbReference type="ARBA" id="ARBA00022597"/>
    </source>
</evidence>
<dbReference type="PROSITE" id="PS51257">
    <property type="entry name" value="PROKAR_LIPOPROTEIN"/>
    <property type="match status" value="1"/>
</dbReference>
<dbReference type="InterPro" id="IPR003715">
    <property type="entry name" value="Poly_export_N"/>
</dbReference>
<evidence type="ECO:0000256" key="7">
    <source>
        <dbReference type="ARBA" id="ARBA00022729"/>
    </source>
</evidence>
<keyword evidence="11" id="KW-0472">Membrane</keyword>
<evidence type="ECO:0000313" key="21">
    <source>
        <dbReference type="Proteomes" id="UP001606099"/>
    </source>
</evidence>
<proteinExistence type="inferred from homology"/>
<evidence type="ECO:0000256" key="13">
    <source>
        <dbReference type="ARBA" id="ARBA00023237"/>
    </source>
</evidence>
<keyword evidence="9" id="KW-0406">Ion transport</keyword>
<evidence type="ECO:0000313" key="20">
    <source>
        <dbReference type="EMBL" id="MFG6447279.1"/>
    </source>
</evidence>
<evidence type="ECO:0000256" key="8">
    <source>
        <dbReference type="ARBA" id="ARBA00023047"/>
    </source>
</evidence>
<dbReference type="InterPro" id="IPR019554">
    <property type="entry name" value="Soluble_ligand-bd"/>
</dbReference>
<evidence type="ECO:0000259" key="19">
    <source>
        <dbReference type="Pfam" id="PF22461"/>
    </source>
</evidence>
<evidence type="ECO:0000256" key="2">
    <source>
        <dbReference type="ARBA" id="ARBA00009450"/>
    </source>
</evidence>
<accession>A0ABW7FSG8</accession>
<keyword evidence="3" id="KW-0813">Transport</keyword>
<evidence type="ECO:0000259" key="17">
    <source>
        <dbReference type="Pfam" id="PF02563"/>
    </source>
</evidence>
<dbReference type="InterPro" id="IPR017478">
    <property type="entry name" value="Polysacc_export_EpsE"/>
</dbReference>
<dbReference type="NCBIfam" id="TIGR03028">
    <property type="entry name" value="EpsE"/>
    <property type="match status" value="1"/>
</dbReference>
<feature type="domain" description="Soluble ligand binding" evidence="18">
    <location>
        <begin position="215"/>
        <end position="268"/>
    </location>
</feature>
<comment type="similarity">
    <text evidence="2">Belongs to the BexD/CtrA/VexA family.</text>
</comment>